<organism evidence="4 5">
    <name type="scientific">Nitrosomonas ureae</name>
    <dbReference type="NCBI Taxonomy" id="44577"/>
    <lineage>
        <taxon>Bacteria</taxon>
        <taxon>Pseudomonadati</taxon>
        <taxon>Pseudomonadota</taxon>
        <taxon>Betaproteobacteria</taxon>
        <taxon>Nitrosomonadales</taxon>
        <taxon>Nitrosomonadaceae</taxon>
        <taxon>Nitrosomonas</taxon>
    </lineage>
</organism>
<dbReference type="AlphaFoldDB" id="A0A286A8L0"/>
<dbReference type="EMBL" id="QAOL01000006">
    <property type="protein sequence ID" value="PTQ87339.1"/>
    <property type="molecule type" value="Genomic_DNA"/>
</dbReference>
<accession>A0A286A8L0</accession>
<dbReference type="InterPro" id="IPR035093">
    <property type="entry name" value="RelE/ParE_toxin_dom_sf"/>
</dbReference>
<dbReference type="Pfam" id="PF05016">
    <property type="entry name" value="ParE_toxin"/>
    <property type="match status" value="1"/>
</dbReference>
<gene>
    <name evidence="3" type="ORF">C8R28_1006101</name>
    <name evidence="4" type="ORF">SAMN06297164_1539</name>
</gene>
<proteinExistence type="inferred from homology"/>
<evidence type="ECO:0000313" key="3">
    <source>
        <dbReference type="EMBL" id="PTQ87339.1"/>
    </source>
</evidence>
<dbReference type="PANTHER" id="PTHR33755">
    <property type="entry name" value="TOXIN PARE1-RELATED"/>
    <property type="match status" value="1"/>
</dbReference>
<evidence type="ECO:0000313" key="4">
    <source>
        <dbReference type="EMBL" id="SOD18187.1"/>
    </source>
</evidence>
<comment type="similarity">
    <text evidence="1">Belongs to the RelE toxin family.</text>
</comment>
<dbReference type="Proteomes" id="UP000219335">
    <property type="component" value="Unassembled WGS sequence"/>
</dbReference>
<evidence type="ECO:0000256" key="2">
    <source>
        <dbReference type="ARBA" id="ARBA00022649"/>
    </source>
</evidence>
<reference evidence="4 5" key="1">
    <citation type="submission" date="2017-09" db="EMBL/GenBank/DDBJ databases">
        <authorList>
            <person name="Ehlers B."/>
            <person name="Leendertz F.H."/>
        </authorList>
    </citation>
    <scope>NUCLEOTIDE SEQUENCE [LARGE SCALE GENOMIC DNA]</scope>
    <source>
        <strain evidence="4 5">Nm42</strain>
    </source>
</reference>
<sequence>MSAVVWLDEALEDLKSIGDYIAQENANAAYNVLIRIKATANNLSLHPEIGRPGRVFGTREIVMSDLPYILAYQITDRDIRILAVMHTSRKWPENFNRLR</sequence>
<dbReference type="NCBIfam" id="TIGR02385">
    <property type="entry name" value="RelE_StbE"/>
    <property type="match status" value="1"/>
</dbReference>
<evidence type="ECO:0000313" key="5">
    <source>
        <dbReference type="Proteomes" id="UP000219335"/>
    </source>
</evidence>
<dbReference type="RefSeq" id="WP_097104793.1">
    <property type="nucleotide sequence ID" value="NZ_OCMU01000001.1"/>
</dbReference>
<dbReference type="EMBL" id="OCMU01000001">
    <property type="protein sequence ID" value="SOD18187.1"/>
    <property type="molecule type" value="Genomic_DNA"/>
</dbReference>
<evidence type="ECO:0000256" key="1">
    <source>
        <dbReference type="ARBA" id="ARBA00006226"/>
    </source>
</evidence>
<dbReference type="InterPro" id="IPR007712">
    <property type="entry name" value="RelE/ParE_toxin"/>
</dbReference>
<protein>
    <submittedName>
        <fullName evidence="3">Addiction module RelE/StbE family toxin</fullName>
    </submittedName>
    <submittedName>
        <fullName evidence="4">Addiction module toxin, RelE/StbE family</fullName>
    </submittedName>
</protein>
<dbReference type="InterPro" id="IPR051803">
    <property type="entry name" value="TA_system_RelE-like_toxin"/>
</dbReference>
<dbReference type="PANTHER" id="PTHR33755:SF6">
    <property type="entry name" value="PLASMID STABILIZATION SYSTEM PROTEIN"/>
    <property type="match status" value="1"/>
</dbReference>
<reference evidence="3 6" key="2">
    <citation type="submission" date="2018-04" db="EMBL/GenBank/DDBJ databases">
        <title>Active sludge and wastewater microbial communities from Klosterneuburg, Austria.</title>
        <authorList>
            <person name="Wagner M."/>
        </authorList>
    </citation>
    <scope>NUCLEOTIDE SEQUENCE [LARGE SCALE GENOMIC DNA]</scope>
    <source>
        <strain evidence="3 6">Nm4</strain>
    </source>
</reference>
<name>A0A286A8L0_9PROT</name>
<evidence type="ECO:0000313" key="6">
    <source>
        <dbReference type="Proteomes" id="UP000244110"/>
    </source>
</evidence>
<dbReference type="Proteomes" id="UP000244110">
    <property type="component" value="Unassembled WGS sequence"/>
</dbReference>
<dbReference type="Gene3D" id="3.30.2310.20">
    <property type="entry name" value="RelE-like"/>
    <property type="match status" value="1"/>
</dbReference>
<keyword evidence="2" id="KW-1277">Toxin-antitoxin system</keyword>